<evidence type="ECO:0000313" key="8">
    <source>
        <dbReference type="EMBL" id="GFH59091.1"/>
    </source>
</evidence>
<dbReference type="Gene3D" id="2.10.109.10">
    <property type="entry name" value="Umud Fragment, subunit A"/>
    <property type="match status" value="1"/>
</dbReference>
<comment type="subcellular location">
    <subcellularLocation>
        <location evidence="5">Mitochondrion inner membrane</location>
    </subcellularLocation>
</comment>
<dbReference type="Proteomes" id="UP001054902">
    <property type="component" value="Unassembled WGS sequence"/>
</dbReference>
<accession>A0AAD3D9D9</accession>
<organism evidence="8 9">
    <name type="scientific">Chaetoceros tenuissimus</name>
    <dbReference type="NCBI Taxonomy" id="426638"/>
    <lineage>
        <taxon>Eukaryota</taxon>
        <taxon>Sar</taxon>
        <taxon>Stramenopiles</taxon>
        <taxon>Ochrophyta</taxon>
        <taxon>Bacillariophyta</taxon>
        <taxon>Coscinodiscophyceae</taxon>
        <taxon>Chaetocerotophycidae</taxon>
        <taxon>Chaetocerotales</taxon>
        <taxon>Chaetocerotaceae</taxon>
        <taxon>Chaetoceros</taxon>
    </lineage>
</organism>
<dbReference type="SUPFAM" id="SSF51306">
    <property type="entry name" value="LexA/Signal peptidase"/>
    <property type="match status" value="1"/>
</dbReference>
<comment type="similarity">
    <text evidence="1 5">Belongs to the peptidase S26 family.</text>
</comment>
<feature type="domain" description="Peptidase S26" evidence="7">
    <location>
        <begin position="201"/>
        <end position="383"/>
    </location>
</feature>
<dbReference type="EC" id="3.4.21.-" evidence="5"/>
<feature type="active site" evidence="4">
    <location>
        <position position="221"/>
    </location>
</feature>
<dbReference type="PROSITE" id="PS00501">
    <property type="entry name" value="SPASE_I_1"/>
    <property type="match status" value="1"/>
</dbReference>
<dbReference type="GO" id="GO:0004252">
    <property type="term" value="F:serine-type endopeptidase activity"/>
    <property type="evidence" value="ECO:0007669"/>
    <property type="project" value="InterPro"/>
</dbReference>
<dbReference type="InterPro" id="IPR019533">
    <property type="entry name" value="Peptidase_S26"/>
</dbReference>
<keyword evidence="5" id="KW-0472">Membrane</keyword>
<dbReference type="CDD" id="cd06530">
    <property type="entry name" value="S26_SPase_I"/>
    <property type="match status" value="1"/>
</dbReference>
<dbReference type="PRINTS" id="PR00727">
    <property type="entry name" value="LEADERPTASE"/>
</dbReference>
<comment type="caution">
    <text evidence="8">The sequence shown here is derived from an EMBL/GenBank/DDBJ whole genome shotgun (WGS) entry which is preliminary data.</text>
</comment>
<reference evidence="8 9" key="1">
    <citation type="journal article" date="2021" name="Sci. Rep.">
        <title>The genome of the diatom Chaetoceros tenuissimus carries an ancient integrated fragment of an extant virus.</title>
        <authorList>
            <person name="Hongo Y."/>
            <person name="Kimura K."/>
            <person name="Takaki Y."/>
            <person name="Yoshida Y."/>
            <person name="Baba S."/>
            <person name="Kobayashi G."/>
            <person name="Nagasaki K."/>
            <person name="Hano T."/>
            <person name="Tomaru Y."/>
        </authorList>
    </citation>
    <scope>NUCLEOTIDE SEQUENCE [LARGE SCALE GENOMIC DNA]</scope>
    <source>
        <strain evidence="8 9">NIES-3715</strain>
    </source>
</reference>
<keyword evidence="5" id="KW-0496">Mitochondrion</keyword>
<name>A0AAD3D9D9_9STRA</name>
<keyword evidence="5" id="KW-0999">Mitochondrion inner membrane</keyword>
<dbReference type="PANTHER" id="PTHR43390:SF1">
    <property type="entry name" value="CHLOROPLAST PROCESSING PEPTIDASE"/>
    <property type="match status" value="1"/>
</dbReference>
<evidence type="ECO:0000256" key="3">
    <source>
        <dbReference type="ARBA" id="ARBA00022801"/>
    </source>
</evidence>
<feature type="chain" id="PRO_5042137898" description="Mitochondrial inner membrane protease subunit" evidence="6">
    <location>
        <begin position="26"/>
        <end position="401"/>
    </location>
</feature>
<dbReference type="Pfam" id="PF10502">
    <property type="entry name" value="Peptidase_S26"/>
    <property type="match status" value="1"/>
</dbReference>
<dbReference type="GO" id="GO:0005743">
    <property type="term" value="C:mitochondrial inner membrane"/>
    <property type="evidence" value="ECO:0007669"/>
    <property type="project" value="UniProtKB-SubCell"/>
</dbReference>
<evidence type="ECO:0000256" key="1">
    <source>
        <dbReference type="ARBA" id="ARBA00009370"/>
    </source>
</evidence>
<dbReference type="PANTHER" id="PTHR43390">
    <property type="entry name" value="SIGNAL PEPTIDASE I"/>
    <property type="match status" value="1"/>
</dbReference>
<evidence type="ECO:0000256" key="4">
    <source>
        <dbReference type="PIRSR" id="PIRSR600223-1"/>
    </source>
</evidence>
<protein>
    <recommendedName>
        <fullName evidence="5">Mitochondrial inner membrane protease subunit</fullName>
        <ecNumber evidence="5">3.4.21.-</ecNumber>
    </recommendedName>
</protein>
<evidence type="ECO:0000259" key="7">
    <source>
        <dbReference type="Pfam" id="PF10502"/>
    </source>
</evidence>
<proteinExistence type="inferred from homology"/>
<keyword evidence="5" id="KW-0812">Transmembrane</keyword>
<dbReference type="GO" id="GO:0006465">
    <property type="term" value="P:signal peptide processing"/>
    <property type="evidence" value="ECO:0007669"/>
    <property type="project" value="InterPro"/>
</dbReference>
<keyword evidence="6" id="KW-0732">Signal</keyword>
<gene>
    <name evidence="8" type="ORF">CTEN210_15567</name>
</gene>
<keyword evidence="2 5" id="KW-0645">Protease</keyword>
<dbReference type="EMBL" id="BLLK01000062">
    <property type="protein sequence ID" value="GFH59091.1"/>
    <property type="molecule type" value="Genomic_DNA"/>
</dbReference>
<evidence type="ECO:0000313" key="9">
    <source>
        <dbReference type="Proteomes" id="UP001054902"/>
    </source>
</evidence>
<keyword evidence="3 5" id="KW-0378">Hydrolase</keyword>
<evidence type="ECO:0000256" key="5">
    <source>
        <dbReference type="RuleBase" id="RU362041"/>
    </source>
</evidence>
<feature type="transmembrane region" description="Helical" evidence="5">
    <location>
        <begin position="191"/>
        <end position="212"/>
    </location>
</feature>
<evidence type="ECO:0000256" key="6">
    <source>
        <dbReference type="SAM" id="SignalP"/>
    </source>
</evidence>
<sequence length="401" mass="44867">MGCQNYKSFELVSFCILLMASSIESFSHGNKNSFYLKRIPQHATNRRRFNHLQMSIDSKPSVFDGMLSFREKFSQASSEGFGTKAKNVAKTMKVEDVVVPLCGNLEMRQVLANRGIYPGVEYEICSLKVKDVKFQSMSEVPDELKNDVEAMVKPAYKLRDYLERSDWPVPVKPLQDVPLWLSKTTYEAGTMLGTAMLSFSYLTMAAIIAFFVRFAYVPSASMTPTLNPGDVVLVTRTIWPFKPKVGDVILFDPPPNLSAVVSNSQFALENGAQLPSKGQQFLKRVVAREGEYVGVKNSEPIVDLTIDVDKDKEGASKKYRANIVGPYAQPSAFPDSSWNRPPEKLAKNQYFVTGDNGYRSVDSRVWGPLEGKYVLGSAKLIIWPIQHVGPIKSGQIFEIEK</sequence>
<keyword evidence="9" id="KW-1185">Reference proteome</keyword>
<dbReference type="AlphaFoldDB" id="A0AAD3D9D9"/>
<dbReference type="InterPro" id="IPR000223">
    <property type="entry name" value="Pept_S26A_signal_pept_1"/>
</dbReference>
<feature type="signal peptide" evidence="6">
    <location>
        <begin position="1"/>
        <end position="25"/>
    </location>
</feature>
<dbReference type="InterPro" id="IPR019756">
    <property type="entry name" value="Pept_S26A_signal_pept_1_Ser-AS"/>
</dbReference>
<dbReference type="InterPro" id="IPR036286">
    <property type="entry name" value="LexA/Signal_pep-like_sf"/>
</dbReference>
<keyword evidence="5" id="KW-1133">Transmembrane helix</keyword>
<dbReference type="NCBIfam" id="TIGR02227">
    <property type="entry name" value="sigpep_I_bact"/>
    <property type="match status" value="1"/>
</dbReference>
<feature type="active site" evidence="4">
    <location>
        <position position="283"/>
    </location>
</feature>
<evidence type="ECO:0000256" key="2">
    <source>
        <dbReference type="ARBA" id="ARBA00022670"/>
    </source>
</evidence>